<keyword evidence="4" id="KW-1185">Reference proteome</keyword>
<reference evidence="3" key="1">
    <citation type="submission" date="2023-10" db="EMBL/GenBank/DDBJ databases">
        <authorList>
            <person name="Chen Y."/>
            <person name="Shah S."/>
            <person name="Dougan E. K."/>
            <person name="Thang M."/>
            <person name="Chan C."/>
        </authorList>
    </citation>
    <scope>NUCLEOTIDE SEQUENCE [LARGE SCALE GENOMIC DNA]</scope>
</reference>
<dbReference type="SMART" id="SM00490">
    <property type="entry name" value="HELICc"/>
    <property type="match status" value="1"/>
</dbReference>
<dbReference type="CDD" id="cd18787">
    <property type="entry name" value="SF2_C_DEAD"/>
    <property type="match status" value="1"/>
</dbReference>
<organism evidence="3 4">
    <name type="scientific">Prorocentrum cordatum</name>
    <dbReference type="NCBI Taxonomy" id="2364126"/>
    <lineage>
        <taxon>Eukaryota</taxon>
        <taxon>Sar</taxon>
        <taxon>Alveolata</taxon>
        <taxon>Dinophyceae</taxon>
        <taxon>Prorocentrales</taxon>
        <taxon>Prorocentraceae</taxon>
        <taxon>Prorocentrum</taxon>
    </lineage>
</organism>
<protein>
    <recommendedName>
        <fullName evidence="2">Helicase C-terminal domain-containing protein</fullName>
    </recommendedName>
</protein>
<dbReference type="PROSITE" id="PS51194">
    <property type="entry name" value="HELICASE_CTER"/>
    <property type="match status" value="1"/>
</dbReference>
<evidence type="ECO:0000256" key="1">
    <source>
        <dbReference type="SAM" id="MobiDB-lite"/>
    </source>
</evidence>
<feature type="compositionally biased region" description="Gly residues" evidence="1">
    <location>
        <begin position="314"/>
        <end position="341"/>
    </location>
</feature>
<evidence type="ECO:0000313" key="4">
    <source>
        <dbReference type="Proteomes" id="UP001189429"/>
    </source>
</evidence>
<feature type="region of interest" description="Disordered" evidence="1">
    <location>
        <begin position="314"/>
        <end position="350"/>
    </location>
</feature>
<dbReference type="InterPro" id="IPR027417">
    <property type="entry name" value="P-loop_NTPase"/>
</dbReference>
<evidence type="ECO:0000313" key="3">
    <source>
        <dbReference type="EMBL" id="CAK0807744.1"/>
    </source>
</evidence>
<name>A0ABN9QNM0_9DINO</name>
<proteinExistence type="predicted"/>
<evidence type="ECO:0000259" key="2">
    <source>
        <dbReference type="PROSITE" id="PS51194"/>
    </source>
</evidence>
<dbReference type="SUPFAM" id="SSF52540">
    <property type="entry name" value="P-loop containing nucleoside triphosphate hydrolases"/>
    <property type="match status" value="1"/>
</dbReference>
<dbReference type="InterPro" id="IPR001650">
    <property type="entry name" value="Helicase_C-like"/>
</dbReference>
<dbReference type="PANTHER" id="PTHR47958">
    <property type="entry name" value="ATP-DEPENDENT RNA HELICASE DBP3"/>
    <property type="match status" value="1"/>
</dbReference>
<dbReference type="Pfam" id="PF00271">
    <property type="entry name" value="Helicase_C"/>
    <property type="match status" value="1"/>
</dbReference>
<sequence>MADRMLDMGFEPQIREIIQDHGMKQAGAGRQTIMFSATFAREMQNMALDFLDSSYLQINVGKVGATTSNVEQRFEDVGYGDKFDVLVNALNSVTNADGKMGRAIVFANQKAIADDIAWRLGTENMRAVAMHGNLSQAQRDRAIGDLKRGRASVLVATDVAARGLDLPGIDHVINYDLPSNSDDYVHRIGRTGRIGNKGVATSLVGQSEPALRDIVKDLQRQAKDDPEASPVPRWLIDKVGGGGGSRSPGGRGGYGGGGGGYGARRGGGGGYGGGGYRGGGGGYDSDGYGGGGGGRGYGGGGGYGAKKSYGGGGGYGGKGGGRGGGGGYGGSKDYGSGGRSGGYTSVDDRW</sequence>
<dbReference type="EMBL" id="CAUYUJ010004002">
    <property type="protein sequence ID" value="CAK0807744.1"/>
    <property type="molecule type" value="Genomic_DNA"/>
</dbReference>
<feature type="domain" description="Helicase C-terminal" evidence="2">
    <location>
        <begin position="92"/>
        <end position="239"/>
    </location>
</feature>
<feature type="compositionally biased region" description="Gly residues" evidence="1">
    <location>
        <begin position="239"/>
        <end position="252"/>
    </location>
</feature>
<comment type="caution">
    <text evidence="3">The sequence shown here is derived from an EMBL/GenBank/DDBJ whole genome shotgun (WGS) entry which is preliminary data.</text>
</comment>
<accession>A0ABN9QNM0</accession>
<dbReference type="Gene3D" id="3.40.50.300">
    <property type="entry name" value="P-loop containing nucleotide triphosphate hydrolases"/>
    <property type="match status" value="2"/>
</dbReference>
<feature type="region of interest" description="Disordered" evidence="1">
    <location>
        <begin position="221"/>
        <end position="252"/>
    </location>
</feature>
<gene>
    <name evidence="3" type="ORF">PCOR1329_LOCUS13527</name>
</gene>
<dbReference type="Proteomes" id="UP001189429">
    <property type="component" value="Unassembled WGS sequence"/>
</dbReference>